<organism evidence="2 3">
    <name type="scientific">Pleuronectes platessa</name>
    <name type="common">European plaice</name>
    <dbReference type="NCBI Taxonomy" id="8262"/>
    <lineage>
        <taxon>Eukaryota</taxon>
        <taxon>Metazoa</taxon>
        <taxon>Chordata</taxon>
        <taxon>Craniata</taxon>
        <taxon>Vertebrata</taxon>
        <taxon>Euteleostomi</taxon>
        <taxon>Actinopterygii</taxon>
        <taxon>Neopterygii</taxon>
        <taxon>Teleostei</taxon>
        <taxon>Neoteleostei</taxon>
        <taxon>Acanthomorphata</taxon>
        <taxon>Carangaria</taxon>
        <taxon>Pleuronectiformes</taxon>
        <taxon>Pleuronectoidei</taxon>
        <taxon>Pleuronectidae</taxon>
        <taxon>Pleuronectes</taxon>
    </lineage>
</organism>
<sequence length="137" mass="15425">MPLKMCWLHATVGQSLRTEKTQSLGWLATRGPALLRRFNHDSNVWVFKAAVMTSGVCQVGSNHRDEYTQVTRLNIFIRVALAQEIGPEAADQLAPGGRYTEEERQQSPDMSSEKRLPKKESVPVGCLDHVFPFETQL</sequence>
<keyword evidence="3" id="KW-1185">Reference proteome</keyword>
<evidence type="ECO:0000313" key="2">
    <source>
        <dbReference type="EMBL" id="CAB1436026.1"/>
    </source>
</evidence>
<name>A0A9N7UTC9_PLEPL</name>
<evidence type="ECO:0000313" key="3">
    <source>
        <dbReference type="Proteomes" id="UP001153269"/>
    </source>
</evidence>
<feature type="compositionally biased region" description="Basic and acidic residues" evidence="1">
    <location>
        <begin position="99"/>
        <end position="121"/>
    </location>
</feature>
<dbReference type="Proteomes" id="UP001153269">
    <property type="component" value="Unassembled WGS sequence"/>
</dbReference>
<evidence type="ECO:0000256" key="1">
    <source>
        <dbReference type="SAM" id="MobiDB-lite"/>
    </source>
</evidence>
<accession>A0A9N7UTC9</accession>
<dbReference type="EMBL" id="CADEAL010001846">
    <property type="protein sequence ID" value="CAB1436026.1"/>
    <property type="molecule type" value="Genomic_DNA"/>
</dbReference>
<proteinExistence type="predicted"/>
<feature type="region of interest" description="Disordered" evidence="1">
    <location>
        <begin position="91"/>
        <end position="121"/>
    </location>
</feature>
<protein>
    <submittedName>
        <fullName evidence="2">Uncharacterized protein</fullName>
    </submittedName>
</protein>
<dbReference type="AlphaFoldDB" id="A0A9N7UTC9"/>
<reference evidence="2" key="1">
    <citation type="submission" date="2020-03" db="EMBL/GenBank/DDBJ databases">
        <authorList>
            <person name="Weist P."/>
        </authorList>
    </citation>
    <scope>NUCLEOTIDE SEQUENCE</scope>
</reference>
<gene>
    <name evidence="2" type="ORF">PLEPLA_LOCUS24040</name>
</gene>
<comment type="caution">
    <text evidence="2">The sequence shown here is derived from an EMBL/GenBank/DDBJ whole genome shotgun (WGS) entry which is preliminary data.</text>
</comment>